<dbReference type="Pfam" id="PF00754">
    <property type="entry name" value="F5_F8_type_C"/>
    <property type="match status" value="2"/>
</dbReference>
<feature type="disulfide bond" evidence="8">
    <location>
        <begin position="932"/>
        <end position="947"/>
    </location>
</feature>
<dbReference type="Gene3D" id="2.60.120.260">
    <property type="entry name" value="Galactose-binding domain-like"/>
    <property type="match status" value="3"/>
</dbReference>
<proteinExistence type="predicted"/>
<dbReference type="InterPro" id="IPR008979">
    <property type="entry name" value="Galactose-bd-like_sf"/>
</dbReference>
<dbReference type="OrthoDB" id="2019384at2759"/>
<dbReference type="GO" id="GO:0016192">
    <property type="term" value="P:vesicle-mediated transport"/>
    <property type="evidence" value="ECO:0007669"/>
    <property type="project" value="UniProtKB-ARBA"/>
</dbReference>
<evidence type="ECO:0000256" key="6">
    <source>
        <dbReference type="ARBA" id="ARBA00023136"/>
    </source>
</evidence>
<feature type="disulfide bond" evidence="8">
    <location>
        <begin position="885"/>
        <end position="900"/>
    </location>
</feature>
<dbReference type="InterPro" id="IPR036055">
    <property type="entry name" value="LDL_receptor-like_sf"/>
</dbReference>
<evidence type="ECO:0000256" key="9">
    <source>
        <dbReference type="SAM" id="MobiDB-lite"/>
    </source>
</evidence>
<feature type="disulfide bond" evidence="8">
    <location>
        <begin position="321"/>
        <end position="339"/>
    </location>
</feature>
<dbReference type="SMART" id="SM00231">
    <property type="entry name" value="FA58C"/>
    <property type="match status" value="2"/>
</dbReference>
<feature type="disulfide bond" evidence="8">
    <location>
        <begin position="257"/>
        <end position="272"/>
    </location>
</feature>
<evidence type="ECO:0000256" key="7">
    <source>
        <dbReference type="ARBA" id="ARBA00023157"/>
    </source>
</evidence>
<dbReference type="CDD" id="cd00057">
    <property type="entry name" value="FA58C"/>
    <property type="match status" value="2"/>
</dbReference>
<evidence type="ECO:0000256" key="3">
    <source>
        <dbReference type="ARBA" id="ARBA00022692"/>
    </source>
</evidence>
<dbReference type="CDD" id="cd00112">
    <property type="entry name" value="LDLa"/>
    <property type="match status" value="8"/>
</dbReference>
<protein>
    <submittedName>
        <fullName evidence="11">EDIL3 protein</fullName>
    </submittedName>
</protein>
<dbReference type="Gene3D" id="4.10.1220.10">
    <property type="entry name" value="EGF-type module"/>
    <property type="match status" value="1"/>
</dbReference>
<dbReference type="PROSITE" id="PS01209">
    <property type="entry name" value="LDLRA_1"/>
    <property type="match status" value="3"/>
</dbReference>
<feature type="disulfide bond" evidence="8">
    <location>
        <begin position="38"/>
        <end position="53"/>
    </location>
</feature>
<name>A0A8J9ZW01_BRALA</name>
<comment type="subcellular location">
    <subcellularLocation>
        <location evidence="2">Endomembrane system</location>
    </subcellularLocation>
    <subcellularLocation>
        <location evidence="1">Membrane</location>
        <topology evidence="1">Single-pass membrane protein</topology>
    </subcellularLocation>
</comment>
<feature type="disulfide bond" evidence="8">
    <location>
        <begin position="26"/>
        <end position="44"/>
    </location>
</feature>
<evidence type="ECO:0000313" key="11">
    <source>
        <dbReference type="EMBL" id="CAH1264634.1"/>
    </source>
</evidence>
<evidence type="ECO:0000256" key="4">
    <source>
        <dbReference type="ARBA" id="ARBA00022737"/>
    </source>
</evidence>
<dbReference type="PROSITE" id="PS50068">
    <property type="entry name" value="LDLRA_2"/>
    <property type="match status" value="9"/>
</dbReference>
<dbReference type="InterPro" id="IPR000421">
    <property type="entry name" value="FA58C"/>
</dbReference>
<evidence type="ECO:0000256" key="8">
    <source>
        <dbReference type="PROSITE-ProRule" id="PRU00124"/>
    </source>
</evidence>
<dbReference type="SMART" id="SM00192">
    <property type="entry name" value="LDLa"/>
    <property type="match status" value="10"/>
</dbReference>
<dbReference type="EMBL" id="OV696690">
    <property type="protein sequence ID" value="CAH1264634.1"/>
    <property type="molecule type" value="Genomic_DNA"/>
</dbReference>
<dbReference type="Proteomes" id="UP000838412">
    <property type="component" value="Chromosome 5"/>
</dbReference>
<comment type="caution">
    <text evidence="8">Lacks conserved residue(s) required for the propagation of feature annotation.</text>
</comment>
<dbReference type="Pfam" id="PF00057">
    <property type="entry name" value="Ldl_recept_a"/>
    <property type="match status" value="6"/>
</dbReference>
<evidence type="ECO:0000256" key="1">
    <source>
        <dbReference type="ARBA" id="ARBA00004167"/>
    </source>
</evidence>
<dbReference type="InterPro" id="IPR050685">
    <property type="entry name" value="LDLR"/>
</dbReference>
<dbReference type="InterPro" id="IPR002172">
    <property type="entry name" value="LDrepeatLR_classA_rpt"/>
</dbReference>
<dbReference type="PANTHER" id="PTHR24270">
    <property type="entry name" value="LOW-DENSITY LIPOPROTEIN RECEPTOR-RELATED"/>
    <property type="match status" value="1"/>
</dbReference>
<feature type="disulfide bond" evidence="8">
    <location>
        <begin position="976"/>
        <end position="991"/>
    </location>
</feature>
<keyword evidence="5" id="KW-1133">Transmembrane helix</keyword>
<evidence type="ECO:0000259" key="10">
    <source>
        <dbReference type="PROSITE" id="PS50022"/>
    </source>
</evidence>
<evidence type="ECO:0000256" key="5">
    <source>
        <dbReference type="ARBA" id="ARBA00022989"/>
    </source>
</evidence>
<feature type="domain" description="F5/8 type C" evidence="10">
    <location>
        <begin position="516"/>
        <end position="675"/>
    </location>
</feature>
<feature type="disulfide bond" evidence="8">
    <location>
        <begin position="294"/>
        <end position="309"/>
    </location>
</feature>
<keyword evidence="6" id="KW-0472">Membrane</keyword>
<organism evidence="11 12">
    <name type="scientific">Branchiostoma lanceolatum</name>
    <name type="common">Common lancelet</name>
    <name type="synonym">Amphioxus lanceolatum</name>
    <dbReference type="NCBI Taxonomy" id="7740"/>
    <lineage>
        <taxon>Eukaryota</taxon>
        <taxon>Metazoa</taxon>
        <taxon>Chordata</taxon>
        <taxon>Cephalochordata</taxon>
        <taxon>Leptocardii</taxon>
        <taxon>Amphioxiformes</taxon>
        <taxon>Branchiostomatidae</taxon>
        <taxon>Branchiostoma</taxon>
    </lineage>
</organism>
<keyword evidence="12" id="KW-1185">Reference proteome</keyword>
<feature type="disulfide bond" evidence="8">
    <location>
        <begin position="333"/>
        <end position="348"/>
    </location>
</feature>
<gene>
    <name evidence="11" type="primary">EDIL3</name>
    <name evidence="11" type="ORF">BLAG_LOCUS18947</name>
</gene>
<evidence type="ECO:0000313" key="12">
    <source>
        <dbReference type="Proteomes" id="UP000838412"/>
    </source>
</evidence>
<keyword evidence="4" id="KW-0677">Repeat</keyword>
<dbReference type="Gene3D" id="4.10.400.10">
    <property type="entry name" value="Low-density Lipoprotein Receptor"/>
    <property type="match status" value="8"/>
</dbReference>
<dbReference type="SUPFAM" id="SSF57424">
    <property type="entry name" value="LDL receptor-like module"/>
    <property type="match status" value="7"/>
</dbReference>
<evidence type="ECO:0000256" key="2">
    <source>
        <dbReference type="ARBA" id="ARBA00004308"/>
    </source>
</evidence>
<feature type="disulfide bond" evidence="8">
    <location>
        <begin position="245"/>
        <end position="263"/>
    </location>
</feature>
<dbReference type="InterPro" id="IPR023415">
    <property type="entry name" value="LDLR_class-A_CS"/>
</dbReference>
<feature type="disulfide bond" evidence="8">
    <location>
        <begin position="314"/>
        <end position="326"/>
    </location>
</feature>
<dbReference type="AlphaFoldDB" id="A0A8J9ZW01"/>
<feature type="domain" description="F5/8 type C" evidence="10">
    <location>
        <begin position="351"/>
        <end position="504"/>
    </location>
</feature>
<feature type="disulfide bond" evidence="8">
    <location>
        <begin position="75"/>
        <end position="90"/>
    </location>
</feature>
<sequence length="1056" mass="115000">MPHLSRLDGSDEICTADDCPPSHHFCGPGSCTPETKLCDGVRDCYDESDEIGCVCTIVEFRCGNSSKCVPPSGVCDGVTDCEDASDELTCRAWLSRDSSWVVDSAGTPWVDNGVTYDAAKALDGDTGTIWNPAGLVYAHNNWYIILDLRAPQTLTHIAVNNYGDTTHDIAAFILQKSQVGSPYNWEAVVSVTNVQKGTDQRQEFGGFQGTARYWKFVITRTHSDWQPYLAELNLGISQEQGLWQCDSGKCINSASVCDGDNDCSSGTDEETCHTPCNGLQLECDGGCLPKYRACDGLEDCSNGEDEINCMAGGCGTKQFHCSNGSCLLESQLCDSLTDCSGGEDEDDCGDVPPPGFPLGLASRYIPDVYVTASSEYKSEFVPSQARHTPPNTQGYCWVPSSVVDQWLQVYFGKTTDVTGVVISGGGSNWDLGSWVTSFTLAFSMEGASWAPYDRNQNIQVFQGNRDRYNKVSRPLPTPVTSRYIRLHPAGYEGWVAMVMEVYVTDDENTWMTQDEYFPLGVGLDTDDPAAVPKIPDLHMTASSRRAEFYPWLARLNNGRGQQRGACWVPDLGHDTNRWLQITHDQVYEVAGVVTQGAYNMDSWVTSYKLAFSVDGEWTMYTNSTGDGEEMVFQGNSDSHRYARNLLDNPTFALYTRFYPLTFYGQIALRVEILIKHGSGCSSDEVLCNEACRLRESFCLAFDGCVPQRYNSGDKPVCEDVLEAECGLELAMELEDLGCSEIDGQFRPCGDGDVFHVSQACDDREACSTGEDEANCDVCAMACPTDSGDPCIPSEWICDGLRDCLDGRDEQGCVQGVPKHCFFTCRNNVTCLPTSQLGDGHRDCSDGEDERPGDIEDALGRRWDSCSYNCASVYGNASCVPDAFSCDDDADCFGEEDEQGCGGVAPTAEDCPTFYCGLSGSPDPYCVHEHLVCDGYPTCAAGEDEQGCEGSEACLTFYCAHPGSQDPTYCVHSHLICDGKPDCAAGEDEQVCGTTEVVPTQASTTPSFGPTAEPTSGQVTFEDQTGLDTGSHGSKYQPMIWLTVTALGGQTLYRLAF</sequence>
<dbReference type="PANTHER" id="PTHR24270:SF62">
    <property type="entry name" value="LOW-DENSITY LIPOPROTEIN RECEPTOR-RELATED PROTEIN 2"/>
    <property type="match status" value="1"/>
</dbReference>
<keyword evidence="3" id="KW-0812">Transmembrane</keyword>
<feature type="disulfide bond" evidence="8">
    <location>
        <begin position="797"/>
        <end position="812"/>
    </location>
</feature>
<dbReference type="PROSITE" id="PS50022">
    <property type="entry name" value="FA58C_3"/>
    <property type="match status" value="2"/>
</dbReference>
<keyword evidence="7 8" id="KW-1015">Disulfide bond</keyword>
<dbReference type="PRINTS" id="PR00261">
    <property type="entry name" value="LDLRECEPTOR"/>
</dbReference>
<accession>A0A8J9ZW01</accession>
<feature type="disulfide bond" evidence="8">
    <location>
        <begin position="19"/>
        <end position="31"/>
    </location>
</feature>
<dbReference type="SUPFAM" id="SSF49785">
    <property type="entry name" value="Galactose-binding domain-like"/>
    <property type="match status" value="3"/>
</dbReference>
<reference evidence="11" key="1">
    <citation type="submission" date="2022-01" db="EMBL/GenBank/DDBJ databases">
        <authorList>
            <person name="Braso-Vives M."/>
        </authorList>
    </citation>
    <scope>NUCLEOTIDE SEQUENCE</scope>
</reference>
<dbReference type="GO" id="GO:0005886">
    <property type="term" value="C:plasma membrane"/>
    <property type="evidence" value="ECO:0007669"/>
    <property type="project" value="TreeGrafter"/>
</dbReference>
<dbReference type="Pfam" id="PF22633">
    <property type="entry name" value="F5_F8_type_C_2"/>
    <property type="match status" value="1"/>
</dbReference>
<feature type="region of interest" description="Disordered" evidence="9">
    <location>
        <begin position="1001"/>
        <end position="1023"/>
    </location>
</feature>
<dbReference type="GO" id="GO:0012505">
    <property type="term" value="C:endomembrane system"/>
    <property type="evidence" value="ECO:0007669"/>
    <property type="project" value="UniProtKB-SubCell"/>
</dbReference>